<keyword evidence="2" id="KW-1185">Reference proteome</keyword>
<name>A0A3D8YEQ4_9BACT</name>
<dbReference type="Proteomes" id="UP000256373">
    <property type="component" value="Unassembled WGS sequence"/>
</dbReference>
<dbReference type="AlphaFoldDB" id="A0A3D8YEQ4"/>
<dbReference type="OrthoDB" id="9771783at2"/>
<evidence type="ECO:0000313" key="2">
    <source>
        <dbReference type="Proteomes" id="UP000256373"/>
    </source>
</evidence>
<comment type="caution">
    <text evidence="1">The sequence shown here is derived from an EMBL/GenBank/DDBJ whole genome shotgun (WGS) entry which is preliminary data.</text>
</comment>
<protein>
    <recommendedName>
        <fullName evidence="3">DUF748 domain-containing protein</fullName>
    </recommendedName>
</protein>
<sequence length="385" mass="42942">MKRTSRKRLRNVLLIVIGLLIIFRIALPYVVLHYANKTLAEMDGYYGHIEDIDLAIIRGAYKIDSIYLNKSDTATGNQTPFFSAGLIDLSVEWKALFKGSIVSKITVDRPQLIFTKDKVEPKQVVKDSADFKKVLEGFMPLDINVLTINNGTIRYKDNTSSPKVDIEANRLFLTAKNLKNSYDSSTVLPATIDMSAMIYEGNFDVHAKLNPLGSSPTFDVSAELKNTNLVKLNDFFQAYAKVDVNDGRFGLYSEVAAKENAFTGYVKPVINNLDILGKEDRKDNLLQKLWEAVAGGVGELFENQRKDQVATKIPFKGKLDSPSANIWIAIGTVLQNAFIHALQPSIDNEINIGSVKAETGEKKTLLQKVFGSKDKEEKKGKKEKK</sequence>
<organism evidence="1 2">
    <name type="scientific">Dyadobacter luteus</name>
    <dbReference type="NCBI Taxonomy" id="2259619"/>
    <lineage>
        <taxon>Bacteria</taxon>
        <taxon>Pseudomonadati</taxon>
        <taxon>Bacteroidota</taxon>
        <taxon>Cytophagia</taxon>
        <taxon>Cytophagales</taxon>
        <taxon>Spirosomataceae</taxon>
        <taxon>Dyadobacter</taxon>
    </lineage>
</organism>
<accession>A0A3D8YEQ4</accession>
<gene>
    <name evidence="1" type="ORF">DSL64_05400</name>
</gene>
<dbReference type="RefSeq" id="WP_115829646.1">
    <property type="nucleotide sequence ID" value="NZ_QNUL01000003.1"/>
</dbReference>
<dbReference type="Pfam" id="PF05359">
    <property type="entry name" value="DUF748"/>
    <property type="match status" value="1"/>
</dbReference>
<reference evidence="1 2" key="1">
    <citation type="submission" date="2018-07" db="EMBL/GenBank/DDBJ databases">
        <title>Dyadobacter roseus sp. nov., isolated from rose rhizosphere soil.</title>
        <authorList>
            <person name="Chen L."/>
        </authorList>
    </citation>
    <scope>NUCLEOTIDE SEQUENCE [LARGE SCALE GENOMIC DNA]</scope>
    <source>
        <strain evidence="1 2">RS19</strain>
    </source>
</reference>
<evidence type="ECO:0000313" key="1">
    <source>
        <dbReference type="EMBL" id="REA63058.1"/>
    </source>
</evidence>
<dbReference type="EMBL" id="QNUL01000003">
    <property type="protein sequence ID" value="REA63058.1"/>
    <property type="molecule type" value="Genomic_DNA"/>
</dbReference>
<dbReference type="InterPro" id="IPR008023">
    <property type="entry name" value="DUF748"/>
</dbReference>
<evidence type="ECO:0008006" key="3">
    <source>
        <dbReference type="Google" id="ProtNLM"/>
    </source>
</evidence>
<proteinExistence type="predicted"/>